<dbReference type="Gene3D" id="3.40.630.30">
    <property type="match status" value="1"/>
</dbReference>
<dbReference type="InterPro" id="IPR000182">
    <property type="entry name" value="GNAT_dom"/>
</dbReference>
<dbReference type="InterPro" id="IPR016181">
    <property type="entry name" value="Acyl_CoA_acyltransferase"/>
</dbReference>
<accession>A0ABQ4FT78</accession>
<evidence type="ECO:0000256" key="1">
    <source>
        <dbReference type="ARBA" id="ARBA00022679"/>
    </source>
</evidence>
<keyword evidence="5" id="KW-1185">Reference proteome</keyword>
<evidence type="ECO:0000256" key="2">
    <source>
        <dbReference type="ARBA" id="ARBA00023315"/>
    </source>
</evidence>
<feature type="domain" description="N-acetyltransferase" evidence="3">
    <location>
        <begin position="121"/>
        <end position="259"/>
    </location>
</feature>
<comment type="caution">
    <text evidence="4">The sequence shown here is derived from an EMBL/GenBank/DDBJ whole genome shotgun (WGS) entry which is preliminary data.</text>
</comment>
<keyword evidence="2" id="KW-0012">Acyltransferase</keyword>
<dbReference type="PANTHER" id="PTHR43420:SF12">
    <property type="entry name" value="N-ACETYLTRANSFERASE DOMAIN-CONTAINING PROTEIN"/>
    <property type="match status" value="1"/>
</dbReference>
<evidence type="ECO:0000313" key="4">
    <source>
        <dbReference type="EMBL" id="GIH38026.1"/>
    </source>
</evidence>
<dbReference type="SUPFAM" id="SSF55729">
    <property type="entry name" value="Acyl-CoA N-acyltransferases (Nat)"/>
    <property type="match status" value="1"/>
</dbReference>
<reference evidence="4 5" key="1">
    <citation type="submission" date="2021-01" db="EMBL/GenBank/DDBJ databases">
        <title>Whole genome shotgun sequence of Microbispora corallina NBRC 16416.</title>
        <authorList>
            <person name="Komaki H."/>
            <person name="Tamura T."/>
        </authorList>
    </citation>
    <scope>NUCLEOTIDE SEQUENCE [LARGE SCALE GENOMIC DNA]</scope>
    <source>
        <strain evidence="4 5">NBRC 16416</strain>
    </source>
</reference>
<evidence type="ECO:0000259" key="3">
    <source>
        <dbReference type="PROSITE" id="PS51186"/>
    </source>
</evidence>
<dbReference type="InterPro" id="IPR056935">
    <property type="entry name" value="Rv0428c-like_C"/>
</dbReference>
<keyword evidence="1" id="KW-0808">Transferase</keyword>
<dbReference type="CDD" id="cd04301">
    <property type="entry name" value="NAT_SF"/>
    <property type="match status" value="1"/>
</dbReference>
<proteinExistence type="predicted"/>
<sequence length="262" mass="28036">MQVSYAAGVRPETSPFDRLVGEAWPAPGRVEAGGWVYRHAGGVTKRANSVLPLGTPGDLGRAVDEAEEFYASLGLPCVFSIGPRAPEGLDGELERRGYGLVDPTLVMTAPIPESTRGGAGTRVGDAPDERWLRVWWSVDGGRHPETDGVPAREWAARILTGVPAGYALLPGDRGDAVGRAVPQGEWLGVYCMAVEPPARRAGLGAAVLRALLDWGRERGAARAYLLVTEANAAARALYERAGFAVAGRYHYRVARVRRRRAG</sequence>
<dbReference type="EMBL" id="BOOC01000003">
    <property type="protein sequence ID" value="GIH38026.1"/>
    <property type="molecule type" value="Genomic_DNA"/>
</dbReference>
<organism evidence="4 5">
    <name type="scientific">Microbispora corallina</name>
    <dbReference type="NCBI Taxonomy" id="83302"/>
    <lineage>
        <taxon>Bacteria</taxon>
        <taxon>Bacillati</taxon>
        <taxon>Actinomycetota</taxon>
        <taxon>Actinomycetes</taxon>
        <taxon>Streptosporangiales</taxon>
        <taxon>Streptosporangiaceae</taxon>
        <taxon>Microbispora</taxon>
    </lineage>
</organism>
<dbReference type="Pfam" id="PF24553">
    <property type="entry name" value="Rv0428c_C"/>
    <property type="match status" value="1"/>
</dbReference>
<protein>
    <recommendedName>
        <fullName evidence="3">N-acetyltransferase domain-containing protein</fullName>
    </recommendedName>
</protein>
<gene>
    <name evidence="4" type="ORF">Mco01_10260</name>
</gene>
<name>A0ABQ4FT78_9ACTN</name>
<dbReference type="PROSITE" id="PS51186">
    <property type="entry name" value="GNAT"/>
    <property type="match status" value="1"/>
</dbReference>
<dbReference type="InterPro" id="IPR050680">
    <property type="entry name" value="YpeA/RimI_acetyltransf"/>
</dbReference>
<dbReference type="PANTHER" id="PTHR43420">
    <property type="entry name" value="ACETYLTRANSFERASE"/>
    <property type="match status" value="1"/>
</dbReference>
<dbReference type="Proteomes" id="UP000603904">
    <property type="component" value="Unassembled WGS sequence"/>
</dbReference>
<evidence type="ECO:0000313" key="5">
    <source>
        <dbReference type="Proteomes" id="UP000603904"/>
    </source>
</evidence>